<gene>
    <name evidence="1" type="ORF">GPM918_LOCUS18696</name>
    <name evidence="2" type="ORF">SRO942_LOCUS18693</name>
</gene>
<dbReference type="Proteomes" id="UP000663829">
    <property type="component" value="Unassembled WGS sequence"/>
</dbReference>
<evidence type="ECO:0000313" key="1">
    <source>
        <dbReference type="EMBL" id="CAF1099969.1"/>
    </source>
</evidence>
<proteinExistence type="predicted"/>
<organism evidence="1 3">
    <name type="scientific">Didymodactylos carnosus</name>
    <dbReference type="NCBI Taxonomy" id="1234261"/>
    <lineage>
        <taxon>Eukaryota</taxon>
        <taxon>Metazoa</taxon>
        <taxon>Spiralia</taxon>
        <taxon>Gnathifera</taxon>
        <taxon>Rotifera</taxon>
        <taxon>Eurotatoria</taxon>
        <taxon>Bdelloidea</taxon>
        <taxon>Philodinida</taxon>
        <taxon>Philodinidae</taxon>
        <taxon>Didymodactylos</taxon>
    </lineage>
</organism>
<evidence type="ECO:0000313" key="3">
    <source>
        <dbReference type="Proteomes" id="UP000663829"/>
    </source>
</evidence>
<dbReference type="EMBL" id="CAJNOQ010005477">
    <property type="protein sequence ID" value="CAF1099969.1"/>
    <property type="molecule type" value="Genomic_DNA"/>
</dbReference>
<reference evidence="1" key="1">
    <citation type="submission" date="2021-02" db="EMBL/GenBank/DDBJ databases">
        <authorList>
            <person name="Nowell W R."/>
        </authorList>
    </citation>
    <scope>NUCLEOTIDE SEQUENCE</scope>
</reference>
<dbReference type="EMBL" id="CAJOBC010005477">
    <property type="protein sequence ID" value="CAF3864978.1"/>
    <property type="molecule type" value="Genomic_DNA"/>
</dbReference>
<evidence type="ECO:0000313" key="2">
    <source>
        <dbReference type="EMBL" id="CAF3864978.1"/>
    </source>
</evidence>
<protein>
    <submittedName>
        <fullName evidence="1">Uncharacterized protein</fullName>
    </submittedName>
</protein>
<dbReference type="AlphaFoldDB" id="A0A814P3B3"/>
<sequence>MHLRTFVAHVGCLTKEKLSETLLCYMNFYNLRSSVLTNSASKMSENTKDSPHSLSILTFGTQPTIAKSVSDELRLKGIDAKGIVVINSSDGDKEIAQVVKEKNWDGLLIGGGVRSNPEWLDRIVKIVNDSNPNVKIIDHNGPKDVENAIERHFNIKLPLST</sequence>
<dbReference type="Proteomes" id="UP000681722">
    <property type="component" value="Unassembled WGS sequence"/>
</dbReference>
<keyword evidence="3" id="KW-1185">Reference proteome</keyword>
<name>A0A814P3B3_9BILA</name>
<dbReference type="OrthoDB" id="9986861at2759"/>
<comment type="caution">
    <text evidence="1">The sequence shown here is derived from an EMBL/GenBank/DDBJ whole genome shotgun (WGS) entry which is preliminary data.</text>
</comment>
<accession>A0A814P3B3</accession>